<feature type="transmembrane region" description="Helical" evidence="1">
    <location>
        <begin position="20"/>
        <end position="42"/>
    </location>
</feature>
<gene>
    <name evidence="2" type="ORF">KCG45_14080</name>
</gene>
<accession>A0ABS6SQJ4</accession>
<proteinExistence type="predicted"/>
<organism evidence="2 3">
    <name type="scientific">Erythrobacter ani</name>
    <dbReference type="NCBI Taxonomy" id="2827235"/>
    <lineage>
        <taxon>Bacteria</taxon>
        <taxon>Pseudomonadati</taxon>
        <taxon>Pseudomonadota</taxon>
        <taxon>Alphaproteobacteria</taxon>
        <taxon>Sphingomonadales</taxon>
        <taxon>Erythrobacteraceae</taxon>
        <taxon>Erythrobacter/Porphyrobacter group</taxon>
        <taxon>Erythrobacter</taxon>
    </lineage>
</organism>
<keyword evidence="1" id="KW-1133">Transmembrane helix</keyword>
<evidence type="ECO:0000313" key="3">
    <source>
        <dbReference type="Proteomes" id="UP000699975"/>
    </source>
</evidence>
<keyword evidence="3" id="KW-1185">Reference proteome</keyword>
<dbReference type="Proteomes" id="UP000699975">
    <property type="component" value="Unassembled WGS sequence"/>
</dbReference>
<evidence type="ECO:0000256" key="1">
    <source>
        <dbReference type="SAM" id="Phobius"/>
    </source>
</evidence>
<keyword evidence="1" id="KW-0472">Membrane</keyword>
<protein>
    <submittedName>
        <fullName evidence="2">Uncharacterized protein</fullName>
    </submittedName>
</protein>
<sequence length="62" mass="6780">MTVFFGFMGMGLWGFVSLPLGWGIASLVAAFLAGGSLSMLVFERLASEEQRTAYLKARLFND</sequence>
<evidence type="ECO:0000313" key="2">
    <source>
        <dbReference type="EMBL" id="MBV7267310.1"/>
    </source>
</evidence>
<reference evidence="2 3" key="1">
    <citation type="submission" date="2021-04" db="EMBL/GenBank/DDBJ databases">
        <authorList>
            <person name="Pira H."/>
            <person name="Risdian C."/>
            <person name="Wink J."/>
        </authorList>
    </citation>
    <scope>NUCLEOTIDE SEQUENCE [LARGE SCALE GENOMIC DNA]</scope>
    <source>
        <strain evidence="2 3">WH131</strain>
    </source>
</reference>
<name>A0ABS6SQJ4_9SPHN</name>
<dbReference type="EMBL" id="JAGSPB010000003">
    <property type="protein sequence ID" value="MBV7267310.1"/>
    <property type="molecule type" value="Genomic_DNA"/>
</dbReference>
<dbReference type="RefSeq" id="WP_218317929.1">
    <property type="nucleotide sequence ID" value="NZ_JAGSPB010000003.1"/>
</dbReference>
<comment type="caution">
    <text evidence="2">The sequence shown here is derived from an EMBL/GenBank/DDBJ whole genome shotgun (WGS) entry which is preliminary data.</text>
</comment>
<keyword evidence="1" id="KW-0812">Transmembrane</keyword>